<comment type="subcellular location">
    <subcellularLocation>
        <location evidence="1">Cell membrane</location>
        <topology evidence="1">Multi-pass membrane protein</topology>
    </subcellularLocation>
</comment>
<dbReference type="Proteomes" id="UP001164305">
    <property type="component" value="Chromosome"/>
</dbReference>
<feature type="transmembrane region" description="Helical" evidence="9">
    <location>
        <begin position="503"/>
        <end position="525"/>
    </location>
</feature>
<feature type="transmembrane region" description="Helical" evidence="9">
    <location>
        <begin position="403"/>
        <end position="422"/>
    </location>
</feature>
<protein>
    <recommendedName>
        <fullName evidence="12">Murein biosynthesis integral membrane protein MurJ</fullName>
    </recommendedName>
</protein>
<evidence type="ECO:0000256" key="2">
    <source>
        <dbReference type="ARBA" id="ARBA00022475"/>
    </source>
</evidence>
<gene>
    <name evidence="10" type="ORF">BRM3_04230</name>
</gene>
<feature type="transmembrane region" description="Helical" evidence="9">
    <location>
        <begin position="434"/>
        <end position="455"/>
    </location>
</feature>
<feature type="transmembrane region" description="Helical" evidence="9">
    <location>
        <begin position="537"/>
        <end position="560"/>
    </location>
</feature>
<keyword evidence="3 9" id="KW-0812">Transmembrane</keyword>
<proteinExistence type="predicted"/>
<evidence type="ECO:0000256" key="3">
    <source>
        <dbReference type="ARBA" id="ARBA00022692"/>
    </source>
</evidence>
<keyword evidence="5" id="KW-0573">Peptidoglycan synthesis</keyword>
<sequence>MTDPTPGQAPAEPGDVPPAETAPTGSSRSRLVRASALMASGSIVSRVLGFVRNVLMGMLFGGTSNAVANAVDAANFLPNSIWIFIGGGVLNAILVPAIVRATERADRGSDYVSRLMTLVVLASAVLTAACIALVPVLVTVTSGALRGATLSLAIQLGFWMMPQIIFSALYVMCGQLLNAHESFGPYQWAPVMNNVVGILGACAFMLVWGTTNSDPAGWTMPMIIALAAANVGGSAAQVVFLFFYVRKLNLRLRPKWGFRGLGLGKLSRIGLWTLAMLGVAQLGIWATRWSTRGASHMSEVYMDRSDPVHASMYPALSTLSQTYMAFMIPQGIIAVALVTAAFPSIARSASRGNHDDVLRQYARTSRTLAVPMVLFTAVFIALSAPIMWVITGGTGPVASRANGLVLSGYMVGLVPFAATYLVKRVFYAYEDARAPFWMQIPNTVVSLLAIVPVILFVDPRWATAVAALVSSVGNILGWMLGLRLMSRRIRSLGARAETASQSAVVLVKLLVAGLVSLAVGLGLFLGFQDLFWTSKLAAIGLGLVVGAIMTAVYVALAWVLRVDELRALTGTVTERLRRRLP</sequence>
<evidence type="ECO:0000313" key="11">
    <source>
        <dbReference type="Proteomes" id="UP001164305"/>
    </source>
</evidence>
<reference evidence="10" key="1">
    <citation type="submission" date="2022-10" db="EMBL/GenBank/DDBJ databases">
        <title>Whole-Genome Sequencing of Brachybacterium huguangmaarense BRM-3, Isolated from Betula schmidtii.</title>
        <authorList>
            <person name="Haam D."/>
        </authorList>
    </citation>
    <scope>NUCLEOTIDE SEQUENCE</scope>
    <source>
        <strain evidence="10">BRM-3</strain>
    </source>
</reference>
<feature type="transmembrane region" description="Helical" evidence="9">
    <location>
        <begin position="323"/>
        <end position="346"/>
    </location>
</feature>
<feature type="transmembrane region" description="Helical" evidence="9">
    <location>
        <begin position="266"/>
        <end position="287"/>
    </location>
</feature>
<evidence type="ECO:0000256" key="1">
    <source>
        <dbReference type="ARBA" id="ARBA00004651"/>
    </source>
</evidence>
<feature type="transmembrane region" description="Helical" evidence="9">
    <location>
        <begin position="80"/>
        <end position="99"/>
    </location>
</feature>
<keyword evidence="2" id="KW-1003">Cell membrane</keyword>
<feature type="transmembrane region" description="Helical" evidence="9">
    <location>
        <begin position="158"/>
        <end position="179"/>
    </location>
</feature>
<keyword evidence="6 9" id="KW-1133">Transmembrane helix</keyword>
<evidence type="ECO:0008006" key="12">
    <source>
        <dbReference type="Google" id="ProtNLM"/>
    </source>
</evidence>
<name>A0ABY6G3H0_9MICO</name>
<keyword evidence="4" id="KW-0133">Cell shape</keyword>
<feature type="transmembrane region" description="Helical" evidence="9">
    <location>
        <begin position="367"/>
        <end position="391"/>
    </location>
</feature>
<evidence type="ECO:0000313" key="10">
    <source>
        <dbReference type="EMBL" id="UYG17640.1"/>
    </source>
</evidence>
<accession>A0ABY6G3H0</accession>
<feature type="transmembrane region" description="Helical" evidence="9">
    <location>
        <begin position="111"/>
        <end position="138"/>
    </location>
</feature>
<feature type="transmembrane region" description="Helical" evidence="9">
    <location>
        <begin position="222"/>
        <end position="245"/>
    </location>
</feature>
<feature type="transmembrane region" description="Helical" evidence="9">
    <location>
        <begin position="461"/>
        <end position="482"/>
    </location>
</feature>
<dbReference type="PRINTS" id="PR01806">
    <property type="entry name" value="VIRFACTRMVIN"/>
</dbReference>
<keyword evidence="7 9" id="KW-0472">Membrane</keyword>
<evidence type="ECO:0000256" key="4">
    <source>
        <dbReference type="ARBA" id="ARBA00022960"/>
    </source>
</evidence>
<dbReference type="InterPro" id="IPR051050">
    <property type="entry name" value="Lipid_II_flippase_MurJ/MviN"/>
</dbReference>
<dbReference type="RefSeq" id="WP_263594848.1">
    <property type="nucleotide sequence ID" value="NZ_CP107020.1"/>
</dbReference>
<dbReference type="PANTHER" id="PTHR47019:SF1">
    <property type="entry name" value="LIPID II FLIPPASE MURJ"/>
    <property type="match status" value="1"/>
</dbReference>
<evidence type="ECO:0000256" key="5">
    <source>
        <dbReference type="ARBA" id="ARBA00022984"/>
    </source>
</evidence>
<feature type="transmembrane region" description="Helical" evidence="9">
    <location>
        <begin position="36"/>
        <end position="60"/>
    </location>
</feature>
<evidence type="ECO:0000256" key="6">
    <source>
        <dbReference type="ARBA" id="ARBA00022989"/>
    </source>
</evidence>
<dbReference type="PANTHER" id="PTHR47019">
    <property type="entry name" value="LIPID II FLIPPASE MURJ"/>
    <property type="match status" value="1"/>
</dbReference>
<organism evidence="10 11">
    <name type="scientific">Brachybacterium huguangmaarense</name>
    <dbReference type="NCBI Taxonomy" id="1652028"/>
    <lineage>
        <taxon>Bacteria</taxon>
        <taxon>Bacillati</taxon>
        <taxon>Actinomycetota</taxon>
        <taxon>Actinomycetes</taxon>
        <taxon>Micrococcales</taxon>
        <taxon>Dermabacteraceae</taxon>
        <taxon>Brachybacterium</taxon>
    </lineage>
</organism>
<evidence type="ECO:0000256" key="8">
    <source>
        <dbReference type="SAM" id="MobiDB-lite"/>
    </source>
</evidence>
<evidence type="ECO:0000256" key="9">
    <source>
        <dbReference type="SAM" id="Phobius"/>
    </source>
</evidence>
<dbReference type="Pfam" id="PF03023">
    <property type="entry name" value="MurJ"/>
    <property type="match status" value="1"/>
</dbReference>
<evidence type="ECO:0000256" key="7">
    <source>
        <dbReference type="ARBA" id="ARBA00023136"/>
    </source>
</evidence>
<dbReference type="EMBL" id="CP107020">
    <property type="protein sequence ID" value="UYG17640.1"/>
    <property type="molecule type" value="Genomic_DNA"/>
</dbReference>
<feature type="region of interest" description="Disordered" evidence="8">
    <location>
        <begin position="1"/>
        <end position="28"/>
    </location>
</feature>
<feature type="transmembrane region" description="Helical" evidence="9">
    <location>
        <begin position="191"/>
        <end position="210"/>
    </location>
</feature>
<keyword evidence="11" id="KW-1185">Reference proteome</keyword>
<dbReference type="InterPro" id="IPR004268">
    <property type="entry name" value="MurJ"/>
</dbReference>